<organism evidence="4 5">
    <name type="scientific">Asbolus verrucosus</name>
    <name type="common">Desert ironclad beetle</name>
    <dbReference type="NCBI Taxonomy" id="1661398"/>
    <lineage>
        <taxon>Eukaryota</taxon>
        <taxon>Metazoa</taxon>
        <taxon>Ecdysozoa</taxon>
        <taxon>Arthropoda</taxon>
        <taxon>Hexapoda</taxon>
        <taxon>Insecta</taxon>
        <taxon>Pterygota</taxon>
        <taxon>Neoptera</taxon>
        <taxon>Endopterygota</taxon>
        <taxon>Coleoptera</taxon>
        <taxon>Polyphaga</taxon>
        <taxon>Cucujiformia</taxon>
        <taxon>Tenebrionidae</taxon>
        <taxon>Pimeliinae</taxon>
        <taxon>Asbolus</taxon>
    </lineage>
</organism>
<keyword evidence="2" id="KW-0677">Repeat</keyword>
<comment type="caution">
    <text evidence="4">The sequence shown here is derived from an EMBL/GenBank/DDBJ whole genome shotgun (WGS) entry which is preliminary data.</text>
</comment>
<protein>
    <submittedName>
        <fullName evidence="4">LRR 8 domain containing protein</fullName>
    </submittedName>
</protein>
<dbReference type="InterPro" id="IPR050333">
    <property type="entry name" value="SLRP"/>
</dbReference>
<dbReference type="OrthoDB" id="676979at2759"/>
<dbReference type="PANTHER" id="PTHR45712:SF22">
    <property type="entry name" value="INSULIN-LIKE GROWTH FACTOR-BINDING PROTEIN COMPLEX ACID LABILE SUBUNIT"/>
    <property type="match status" value="1"/>
</dbReference>
<evidence type="ECO:0000313" key="5">
    <source>
        <dbReference type="Proteomes" id="UP000292052"/>
    </source>
</evidence>
<proteinExistence type="predicted"/>
<dbReference type="InterPro" id="IPR001611">
    <property type="entry name" value="Leu-rich_rpt"/>
</dbReference>
<dbReference type="Pfam" id="PF13306">
    <property type="entry name" value="LRR_5"/>
    <property type="match status" value="1"/>
</dbReference>
<reference evidence="4 5" key="1">
    <citation type="submission" date="2017-03" db="EMBL/GenBank/DDBJ databases">
        <title>Genome of the blue death feigning beetle - Asbolus verrucosus.</title>
        <authorList>
            <person name="Rider S.D."/>
        </authorList>
    </citation>
    <scope>NUCLEOTIDE SEQUENCE [LARGE SCALE GENOMIC DNA]</scope>
    <source>
        <strain evidence="4">Butters</strain>
        <tissue evidence="4">Head and leg muscle</tissue>
    </source>
</reference>
<accession>A0A482W0U9</accession>
<dbReference type="Gene3D" id="3.80.10.10">
    <property type="entry name" value="Ribonuclease Inhibitor"/>
    <property type="match status" value="2"/>
</dbReference>
<evidence type="ECO:0000256" key="3">
    <source>
        <dbReference type="SAM" id="SignalP"/>
    </source>
</evidence>
<dbReference type="AlphaFoldDB" id="A0A482W0U9"/>
<evidence type="ECO:0000256" key="2">
    <source>
        <dbReference type="ARBA" id="ARBA00022737"/>
    </source>
</evidence>
<feature type="chain" id="PRO_5019757496" evidence="3">
    <location>
        <begin position="22"/>
        <end position="311"/>
    </location>
</feature>
<gene>
    <name evidence="4" type="ORF">BDFB_005441</name>
</gene>
<evidence type="ECO:0000313" key="4">
    <source>
        <dbReference type="EMBL" id="RZC38646.1"/>
    </source>
</evidence>
<keyword evidence="1" id="KW-0433">Leucine-rich repeat</keyword>
<keyword evidence="5" id="KW-1185">Reference proteome</keyword>
<sequence>MYRTKAYLLLLVWGCATGVWGITNNADLIWYEDSGEPHDYLARQPIPEGLITTRKIVVNQKFPILWQVRFAFFDNLETLVIDDCGVNDIKPNTFRDLKPLTNLSLSRNNLRELKEGVFNHVQIKNLNFSSNKISVIAARAFDNMPVLERVVLDFNELRQWSGEWFFNCTNIKTVSITHNFLEELPLKAFRNFWNEEDKEVDVYFSYNKIGRVDPTAFEGAKNFGDLFLDWNDMERINGHALGKLSSIRHLNLNGDSLQCLSEEFMSSVLNKTELLSLRENPLKCECFQELQMRAEKTHTEIEFSQQQTADC</sequence>
<dbReference type="SMART" id="SM00369">
    <property type="entry name" value="LRR_TYP"/>
    <property type="match status" value="5"/>
</dbReference>
<dbReference type="InterPro" id="IPR003591">
    <property type="entry name" value="Leu-rich_rpt_typical-subtyp"/>
</dbReference>
<dbReference type="InterPro" id="IPR032675">
    <property type="entry name" value="LRR_dom_sf"/>
</dbReference>
<evidence type="ECO:0000256" key="1">
    <source>
        <dbReference type="ARBA" id="ARBA00022614"/>
    </source>
</evidence>
<keyword evidence="3" id="KW-0732">Signal</keyword>
<dbReference type="Proteomes" id="UP000292052">
    <property type="component" value="Unassembled WGS sequence"/>
</dbReference>
<dbReference type="EMBL" id="QDEB01041295">
    <property type="protein sequence ID" value="RZC38646.1"/>
    <property type="molecule type" value="Genomic_DNA"/>
</dbReference>
<feature type="signal peptide" evidence="3">
    <location>
        <begin position="1"/>
        <end position="21"/>
    </location>
</feature>
<dbReference type="SUPFAM" id="SSF52058">
    <property type="entry name" value="L domain-like"/>
    <property type="match status" value="1"/>
</dbReference>
<dbReference type="STRING" id="1661398.A0A482W0U9"/>
<dbReference type="InterPro" id="IPR026906">
    <property type="entry name" value="LRR_5"/>
</dbReference>
<name>A0A482W0U9_ASBVE</name>
<dbReference type="Pfam" id="PF13855">
    <property type="entry name" value="LRR_8"/>
    <property type="match status" value="1"/>
</dbReference>
<dbReference type="PANTHER" id="PTHR45712">
    <property type="entry name" value="AGAP008170-PA"/>
    <property type="match status" value="1"/>
</dbReference>